<protein>
    <submittedName>
        <fullName evidence="1">Uncharacterized protein</fullName>
    </submittedName>
</protein>
<dbReference type="EMBL" id="CALNXK010000185">
    <property type="protein sequence ID" value="CAH3173886.1"/>
    <property type="molecule type" value="Genomic_DNA"/>
</dbReference>
<accession>A0ABN8R4T8</accession>
<organism evidence="1 2">
    <name type="scientific">Porites lobata</name>
    <dbReference type="NCBI Taxonomy" id="104759"/>
    <lineage>
        <taxon>Eukaryota</taxon>
        <taxon>Metazoa</taxon>
        <taxon>Cnidaria</taxon>
        <taxon>Anthozoa</taxon>
        <taxon>Hexacorallia</taxon>
        <taxon>Scleractinia</taxon>
        <taxon>Fungiina</taxon>
        <taxon>Poritidae</taxon>
        <taxon>Porites</taxon>
    </lineage>
</organism>
<sequence>MSERNAHGKSLLDFGKASMYVIAENGLQKEIARHQSERTGEKNSLSAKNIIFSRTKAITFSWKEIHPNASERSNNVRVLDLNDSLRGVNGNKKSYINTLRTKGFADTDRQKCRSTHPHCYLKALGVNDLKQTSNDHKRKPCLRPVELDEGSKSGICGCKEDRWAEKKLTRAEAGDNQEDCIMECLYEMKPLPHSGSDSMPSKPDIENSAKVPVVEQADSESEENNLPSVLTLNCKKEEKPTGKRYLRRIFYAKRNDLWNPGNQEHLPQIQKKRKNQAGTALATMDNINPSPGKMDQNSPNSANCLHINNQFLLPLNACFLKSRGKQKHYFNSTVKLPTVVDKNTGQIHLALGAIAYEPSDYNKWSRKQKRIPPGSTKIQSSFPYHFVLK</sequence>
<gene>
    <name evidence="1" type="ORF">PLOB_00014420</name>
</gene>
<keyword evidence="2" id="KW-1185">Reference proteome</keyword>
<name>A0ABN8R4T8_9CNID</name>
<proteinExistence type="predicted"/>
<evidence type="ECO:0000313" key="2">
    <source>
        <dbReference type="Proteomes" id="UP001159405"/>
    </source>
</evidence>
<comment type="caution">
    <text evidence="1">The sequence shown here is derived from an EMBL/GenBank/DDBJ whole genome shotgun (WGS) entry which is preliminary data.</text>
</comment>
<reference evidence="1 2" key="1">
    <citation type="submission" date="2022-05" db="EMBL/GenBank/DDBJ databases">
        <authorList>
            <consortium name="Genoscope - CEA"/>
            <person name="William W."/>
        </authorList>
    </citation>
    <scope>NUCLEOTIDE SEQUENCE [LARGE SCALE GENOMIC DNA]</scope>
</reference>
<evidence type="ECO:0000313" key="1">
    <source>
        <dbReference type="EMBL" id="CAH3173886.1"/>
    </source>
</evidence>
<dbReference type="Proteomes" id="UP001159405">
    <property type="component" value="Unassembled WGS sequence"/>
</dbReference>